<dbReference type="SUPFAM" id="SSF56300">
    <property type="entry name" value="Metallo-dependent phosphatases"/>
    <property type="match status" value="1"/>
</dbReference>
<dbReference type="InterPro" id="IPR029052">
    <property type="entry name" value="Metallo-depent_PP-like"/>
</dbReference>
<dbReference type="PRINTS" id="PR01607">
    <property type="entry name" value="APYRASEFAMLY"/>
</dbReference>
<dbReference type="Pfam" id="PF02872">
    <property type="entry name" value="5_nucleotid_C"/>
    <property type="match status" value="1"/>
</dbReference>
<evidence type="ECO:0000313" key="4">
    <source>
        <dbReference type="EMBL" id="AGO82148.1"/>
    </source>
</evidence>
<feature type="domain" description="5'-Nucleotidase C-terminal" evidence="3">
    <location>
        <begin position="372"/>
        <end position="513"/>
    </location>
</feature>
<dbReference type="GO" id="GO:0009166">
    <property type="term" value="P:nucleotide catabolic process"/>
    <property type="evidence" value="ECO:0007669"/>
    <property type="project" value="InterPro"/>
</dbReference>
<accession>S4VPC4</accession>
<dbReference type="RefSeq" id="YP_008318817.1">
    <property type="nucleotide sequence ID" value="NC_021858.1"/>
</dbReference>
<proteinExistence type="predicted"/>
<dbReference type="EMBL" id="KC977570">
    <property type="protein sequence ID" value="AGO82148.1"/>
    <property type="molecule type" value="Genomic_DNA"/>
</dbReference>
<dbReference type="InterPro" id="IPR036907">
    <property type="entry name" value="5'-Nucleotdase_C_sf"/>
</dbReference>
<dbReference type="Proteomes" id="UP000201566">
    <property type="component" value="Segment"/>
</dbReference>
<dbReference type="Pfam" id="PF00149">
    <property type="entry name" value="Metallophos"/>
    <property type="match status" value="1"/>
</dbReference>
<dbReference type="PANTHER" id="PTHR11575:SF48">
    <property type="entry name" value="5'-NUCLEOTIDASE"/>
    <property type="match status" value="1"/>
</dbReference>
<dbReference type="InterPro" id="IPR008334">
    <property type="entry name" value="5'-Nucleotdase_C"/>
</dbReference>
<protein>
    <submittedName>
        <fullName evidence="4">Bifunctional metallophosphatase/5'-nucleotidase</fullName>
    </submittedName>
</protein>
<dbReference type="InterPro" id="IPR004843">
    <property type="entry name" value="Calcineurin-like_PHP"/>
</dbReference>
<sequence>MRRLRLVFFPLARHWSVSDAVGPAPIQTRAIQVQRWLHWQKKAPLGKEQTKRQTKIDLLVGPSPRIRPPMMMFRPTERLTLIAFGDAYNLRPRDRHAGLSGLAALIERQRRASPQSLLVACGDVLSAEPDLSEWTPEESCKHMPVLLNMLSVDYAVPGNHEYERGADVFRHRMRECKFDWLCTNVLEEDAPFGCGVAEAVFTTAGGHRVGLLGLCTPDTPQLSAAGPGVTFAPVVERARRAVAVFEQQGVCAIVAVTHMSLAEDRLLVGAVPEIDLVLGGHDHHALCEWIGDVPIVKAGSNFSHLARVDLDLCAHQRPRIEQVCHLVNGSGGPGVPAIDEALARFDSEARSRRGGREQQPQQRVATLAKQFESTSNADCSMGRLVADFLCEAYQVDLFLINAAALRSNRTYEAGHVITDGDLKREMPFQARVVVSQLEGRDIREAFEHALASLHGRHHLHASRGWHCAFDPAAAEGNRVMSITRDRDRLGDKDALRVGMIRYLHLGGDGFASLARGQAIAHPLDGTLLRDTVAACMRKRGTLHPSNDPRYTART</sequence>
<evidence type="ECO:0000259" key="2">
    <source>
        <dbReference type="Pfam" id="PF00149"/>
    </source>
</evidence>
<dbReference type="KEGG" id="vg:16512395"/>
<keyword evidence="1" id="KW-0732">Signal</keyword>
<dbReference type="Gene3D" id="3.60.21.10">
    <property type="match status" value="1"/>
</dbReference>
<evidence type="ECO:0000313" key="5">
    <source>
        <dbReference type="Proteomes" id="UP000201566"/>
    </source>
</evidence>
<name>S4VPC4_9VIRU</name>
<evidence type="ECO:0000259" key="3">
    <source>
        <dbReference type="Pfam" id="PF02872"/>
    </source>
</evidence>
<dbReference type="Gene3D" id="3.90.780.10">
    <property type="entry name" value="5'-Nucleotidase, C-terminal domain"/>
    <property type="match status" value="1"/>
</dbReference>
<dbReference type="SUPFAM" id="SSF55816">
    <property type="entry name" value="5'-nucleotidase (syn. UDP-sugar hydrolase), C-terminal domain"/>
    <property type="match status" value="1"/>
</dbReference>
<dbReference type="GO" id="GO:0016787">
    <property type="term" value="F:hydrolase activity"/>
    <property type="evidence" value="ECO:0007669"/>
    <property type="project" value="InterPro"/>
</dbReference>
<dbReference type="InterPro" id="IPR006179">
    <property type="entry name" value="5_nucleotidase/apyrase"/>
</dbReference>
<gene>
    <name evidence="4" type="ORF">pdul_cds_208</name>
</gene>
<evidence type="ECO:0000256" key="1">
    <source>
        <dbReference type="ARBA" id="ARBA00022729"/>
    </source>
</evidence>
<organism evidence="4 5">
    <name type="scientific">Pandoravirus dulcis</name>
    <dbReference type="NCBI Taxonomy" id="1349409"/>
    <lineage>
        <taxon>Viruses</taxon>
        <taxon>Pandoravirus</taxon>
    </lineage>
</organism>
<dbReference type="GeneID" id="16512395"/>
<dbReference type="PANTHER" id="PTHR11575">
    <property type="entry name" value="5'-NUCLEOTIDASE-RELATED"/>
    <property type="match status" value="1"/>
</dbReference>
<reference evidence="4 5" key="1">
    <citation type="journal article" date="2013" name="Science">
        <title>Pandoraviruses: amoeba viruses with genomes up to 2.5 Mb reaching that of parasitic eukaryotes.</title>
        <authorList>
            <person name="Philippe N."/>
            <person name="Legendre M."/>
            <person name="Doutre G."/>
            <person name="Coute Y."/>
            <person name="Poirot O."/>
            <person name="Lescot M."/>
            <person name="Arslan D."/>
            <person name="Seltzer V."/>
            <person name="Bertaux L."/>
            <person name="Bruley C."/>
            <person name="Garin J."/>
            <person name="Claverie J.M."/>
            <person name="Abergel C."/>
        </authorList>
    </citation>
    <scope>NUCLEOTIDE SEQUENCE [LARGE SCALE GENOMIC DNA]</scope>
    <source>
        <strain evidence="4">Melbourne</strain>
    </source>
</reference>
<feature type="domain" description="Calcineurin-like phosphoesterase" evidence="2">
    <location>
        <begin position="96"/>
        <end position="284"/>
    </location>
</feature>